<keyword evidence="1" id="KW-0812">Transmembrane</keyword>
<sequence length="172" mass="18309">MSGIVNVLVIVAVVALVVVRQCSARRISGDRRWWLLPGVLLVMALREPGLLDPRHETLSVVVLGAELIVGLVTGAAWGWTARLWRAEDGALWSEGTRGTVYVWIAGLALRAALYGVAAVLGIHQGSPALMMALAVTLLVRSGVLARRAAEIPASFGGPADGAPFRQAWKDRV</sequence>
<evidence type="ECO:0000313" key="2">
    <source>
        <dbReference type="EMBL" id="TWG06149.1"/>
    </source>
</evidence>
<feature type="transmembrane region" description="Helical" evidence="1">
    <location>
        <begin position="34"/>
        <end position="51"/>
    </location>
</feature>
<keyword evidence="1" id="KW-0472">Membrane</keyword>
<organism evidence="2 3">
    <name type="scientific">Streptomyces brevispora</name>
    <dbReference type="NCBI Taxonomy" id="887462"/>
    <lineage>
        <taxon>Bacteria</taxon>
        <taxon>Bacillati</taxon>
        <taxon>Actinomycetota</taxon>
        <taxon>Actinomycetes</taxon>
        <taxon>Kitasatosporales</taxon>
        <taxon>Streptomycetaceae</taxon>
        <taxon>Streptomyces</taxon>
    </lineage>
</organism>
<name>A0A561V3G5_9ACTN</name>
<evidence type="ECO:0000313" key="3">
    <source>
        <dbReference type="Proteomes" id="UP000318186"/>
    </source>
</evidence>
<comment type="caution">
    <text evidence="2">The sequence shown here is derived from an EMBL/GenBank/DDBJ whole genome shotgun (WGS) entry which is preliminary data.</text>
</comment>
<evidence type="ECO:0008006" key="4">
    <source>
        <dbReference type="Google" id="ProtNLM"/>
    </source>
</evidence>
<evidence type="ECO:0000256" key="1">
    <source>
        <dbReference type="SAM" id="Phobius"/>
    </source>
</evidence>
<dbReference type="OrthoDB" id="3872634at2"/>
<dbReference type="RefSeq" id="WP_145765986.1">
    <property type="nucleotide sequence ID" value="NZ_JBHJUX010000012.1"/>
</dbReference>
<accession>A0A561V3G5</accession>
<dbReference type="EMBL" id="VIWW01000001">
    <property type="protein sequence ID" value="TWG06149.1"/>
    <property type="molecule type" value="Genomic_DNA"/>
</dbReference>
<keyword evidence="1" id="KW-1133">Transmembrane helix</keyword>
<proteinExistence type="predicted"/>
<gene>
    <name evidence="2" type="ORF">FHX80_114643</name>
</gene>
<dbReference type="AlphaFoldDB" id="A0A561V3G5"/>
<reference evidence="2 3" key="1">
    <citation type="submission" date="2019-06" db="EMBL/GenBank/DDBJ databases">
        <title>Sequencing the genomes of 1000 actinobacteria strains.</title>
        <authorList>
            <person name="Klenk H.-P."/>
        </authorList>
    </citation>
    <scope>NUCLEOTIDE SEQUENCE [LARGE SCALE GENOMIC DNA]</scope>
    <source>
        <strain evidence="2 3">DSM 42059</strain>
    </source>
</reference>
<feature type="transmembrane region" description="Helical" evidence="1">
    <location>
        <begin position="58"/>
        <end position="80"/>
    </location>
</feature>
<protein>
    <recommendedName>
        <fullName evidence="4">DUF1453 family protein</fullName>
    </recommendedName>
</protein>
<feature type="transmembrane region" description="Helical" evidence="1">
    <location>
        <begin position="100"/>
        <end position="122"/>
    </location>
</feature>
<dbReference type="Proteomes" id="UP000318186">
    <property type="component" value="Unassembled WGS sequence"/>
</dbReference>